<feature type="compositionally biased region" description="Low complexity" evidence="1">
    <location>
        <begin position="74"/>
        <end position="83"/>
    </location>
</feature>
<feature type="region of interest" description="Disordered" evidence="1">
    <location>
        <begin position="1"/>
        <end position="22"/>
    </location>
</feature>
<dbReference type="AlphaFoldDB" id="A0A0H5Q5V2"/>
<name>A0A0H5Q5V2_9ZZZZ</name>
<keyword evidence="2" id="KW-0614">Plasmid</keyword>
<organism evidence="2">
    <name type="scientific">uncultured prokaryote</name>
    <dbReference type="NCBI Taxonomy" id="198431"/>
    <lineage>
        <taxon>unclassified sequences</taxon>
        <taxon>environmental samples</taxon>
    </lineage>
</organism>
<geneLocation type="plasmid" evidence="2">
    <name>pRGFK1272</name>
</geneLocation>
<feature type="compositionally biased region" description="Basic and acidic residues" evidence="1">
    <location>
        <begin position="162"/>
        <end position="175"/>
    </location>
</feature>
<protein>
    <submittedName>
        <fullName evidence="2">Uncharacterized protein</fullName>
    </submittedName>
</protein>
<reference evidence="2" key="1">
    <citation type="submission" date="2015-06" db="EMBL/GenBank/DDBJ databases">
        <authorList>
            <person name="Joergensen T."/>
        </authorList>
    </citation>
    <scope>NUCLEOTIDE SEQUENCE</scope>
    <source>
        <plasmid evidence="2">pRGFK1272</plasmid>
    </source>
</reference>
<reference evidence="2" key="2">
    <citation type="submission" date="2015-07" db="EMBL/GenBank/DDBJ databases">
        <title>Plasmids, circular viruses and viroids from rat gut.</title>
        <authorList>
            <person name="Jorgensen T.J."/>
            <person name="Hansen M.A."/>
            <person name="Xu Z."/>
            <person name="Tabak M.A."/>
            <person name="Sorensen S.J."/>
            <person name="Hansen L.H."/>
        </authorList>
    </citation>
    <scope>NUCLEOTIDE SEQUENCE</scope>
    <source>
        <plasmid evidence="2">pRGFK1272</plasmid>
    </source>
</reference>
<proteinExistence type="predicted"/>
<evidence type="ECO:0000256" key="1">
    <source>
        <dbReference type="SAM" id="MobiDB-lite"/>
    </source>
</evidence>
<feature type="compositionally biased region" description="Low complexity" evidence="1">
    <location>
        <begin position="120"/>
        <end position="132"/>
    </location>
</feature>
<accession>A0A0H5Q5V2</accession>
<sequence length="232" mass="24497">MGQPPCWPIRGPGYRPPARPISMGPCLLDLALRALQGLPEAVDCSEGSCPPLAHSSSQGQSDRLLGGVDKLPASQGRGRQQSRGGHGAPGRHAGKRGEAGGATAGRVFCGPRRGRRPTQAARSPGANAPRRGGPQRRRAGGRQGRERPGTQHGQRPRGRAPQKQDDKPAPRDRQNGRKNALTRSNKCAILRGRPFKNLSVQKHEALPGTTSGGALRVCRAAIFGAALFVLIP</sequence>
<feature type="region of interest" description="Disordered" evidence="1">
    <location>
        <begin position="42"/>
        <end position="185"/>
    </location>
</feature>
<dbReference type="EMBL" id="LN853842">
    <property type="protein sequence ID" value="CRY96790.1"/>
    <property type="molecule type" value="Genomic_DNA"/>
</dbReference>
<evidence type="ECO:0000313" key="2">
    <source>
        <dbReference type="EMBL" id="CRY96790.1"/>
    </source>
</evidence>